<evidence type="ECO:0000313" key="18">
    <source>
        <dbReference type="EMBL" id="AMQ00819.1"/>
    </source>
</evidence>
<name>A0A127VIT3_9SPHI</name>
<protein>
    <recommendedName>
        <fullName evidence="2 15">ATP-dependent DNA helicase RecG</fullName>
        <ecNumber evidence="13 15">5.6.2.4</ecNumber>
    </recommendedName>
</protein>
<dbReference type="PANTHER" id="PTHR47964:SF1">
    <property type="entry name" value="ATP-DEPENDENT DNA HELICASE HOMOLOG RECG, CHLOROPLASTIC"/>
    <property type="match status" value="1"/>
</dbReference>
<dbReference type="InterPro" id="IPR011545">
    <property type="entry name" value="DEAD/DEAH_box_helicase_dom"/>
</dbReference>
<dbReference type="Gene3D" id="3.40.50.300">
    <property type="entry name" value="P-loop containing nucleotide triphosphate hydrolases"/>
    <property type="match status" value="2"/>
</dbReference>
<feature type="domain" description="Helicase C-terminal" evidence="17">
    <location>
        <begin position="467"/>
        <end position="634"/>
    </location>
</feature>
<dbReference type="GO" id="GO:0003677">
    <property type="term" value="F:DNA binding"/>
    <property type="evidence" value="ECO:0007669"/>
    <property type="project" value="UniProtKB-KW"/>
</dbReference>
<dbReference type="PROSITE" id="PS51192">
    <property type="entry name" value="HELICASE_ATP_BIND_1"/>
    <property type="match status" value="1"/>
</dbReference>
<evidence type="ECO:0000259" key="16">
    <source>
        <dbReference type="PROSITE" id="PS51192"/>
    </source>
</evidence>
<keyword evidence="4 15" id="KW-0227">DNA damage</keyword>
<dbReference type="InterPro" id="IPR033454">
    <property type="entry name" value="RecG_wedge"/>
</dbReference>
<dbReference type="GO" id="GO:0006310">
    <property type="term" value="P:DNA recombination"/>
    <property type="evidence" value="ECO:0007669"/>
    <property type="project" value="UniProtKB-UniRule"/>
</dbReference>
<evidence type="ECO:0000256" key="11">
    <source>
        <dbReference type="ARBA" id="ARBA00023235"/>
    </source>
</evidence>
<evidence type="ECO:0000256" key="10">
    <source>
        <dbReference type="ARBA" id="ARBA00023204"/>
    </source>
</evidence>
<comment type="function">
    <text evidence="15">Plays a critical role in recombination and DNA repair. Helps process Holliday junction intermediates to mature products by catalyzing branch migration. Has replication fork regression activity, unwinds stalled or blocked replication forks to make a HJ that can be resolved. Has a DNA unwinding activity characteristic of a DNA helicase with 3'-5' polarity.</text>
</comment>
<dbReference type="InterPro" id="IPR001650">
    <property type="entry name" value="Helicase_C-like"/>
</dbReference>
<evidence type="ECO:0000313" key="19">
    <source>
        <dbReference type="Proteomes" id="UP000071561"/>
    </source>
</evidence>
<dbReference type="NCBIfam" id="TIGR00643">
    <property type="entry name" value="recG"/>
    <property type="match status" value="1"/>
</dbReference>
<keyword evidence="9 15" id="KW-0233">DNA recombination</keyword>
<dbReference type="InterPro" id="IPR012340">
    <property type="entry name" value="NA-bd_OB-fold"/>
</dbReference>
<reference evidence="18 19" key="1">
    <citation type="submission" date="2016-03" db="EMBL/GenBank/DDBJ databases">
        <title>Complete genome sequence of Pedobacter cryoconitis PAMC 27485.</title>
        <authorList>
            <person name="Lee J."/>
            <person name="Kim O.-S."/>
        </authorList>
    </citation>
    <scope>NUCLEOTIDE SEQUENCE [LARGE SCALE GENOMIC DNA]</scope>
    <source>
        <strain evidence="18 19">PAMC 27485</strain>
    </source>
</reference>
<keyword evidence="3 15" id="KW-0547">Nucleotide-binding</keyword>
<keyword evidence="6 15" id="KW-0347">Helicase</keyword>
<dbReference type="GO" id="GO:0043138">
    <property type="term" value="F:3'-5' DNA helicase activity"/>
    <property type="evidence" value="ECO:0007669"/>
    <property type="project" value="UniProtKB-EC"/>
</dbReference>
<evidence type="ECO:0000256" key="2">
    <source>
        <dbReference type="ARBA" id="ARBA00017846"/>
    </source>
</evidence>
<dbReference type="InterPro" id="IPR045562">
    <property type="entry name" value="RecG_dom3_C"/>
</dbReference>
<comment type="similarity">
    <text evidence="1 15">Belongs to the helicase family. RecG subfamily.</text>
</comment>
<dbReference type="PANTHER" id="PTHR47964">
    <property type="entry name" value="ATP-DEPENDENT DNA HELICASE HOMOLOG RECG, CHLOROPLASTIC"/>
    <property type="match status" value="1"/>
</dbReference>
<keyword evidence="7 15" id="KW-0067">ATP-binding</keyword>
<evidence type="ECO:0000256" key="14">
    <source>
        <dbReference type="ARBA" id="ARBA00048988"/>
    </source>
</evidence>
<gene>
    <name evidence="18" type="ORF">AY601_3965</name>
</gene>
<keyword evidence="10 15" id="KW-0234">DNA repair</keyword>
<dbReference type="Pfam" id="PF19833">
    <property type="entry name" value="RecG_dom3_C"/>
    <property type="match status" value="1"/>
</dbReference>
<dbReference type="Proteomes" id="UP000071561">
    <property type="component" value="Chromosome"/>
</dbReference>
<dbReference type="InterPro" id="IPR027417">
    <property type="entry name" value="P-loop_NTPase"/>
</dbReference>
<dbReference type="RefSeq" id="WP_068404251.1">
    <property type="nucleotide sequence ID" value="NZ_CP014504.1"/>
</dbReference>
<evidence type="ECO:0000256" key="8">
    <source>
        <dbReference type="ARBA" id="ARBA00023125"/>
    </source>
</evidence>
<dbReference type="AlphaFoldDB" id="A0A127VIT3"/>
<evidence type="ECO:0000256" key="9">
    <source>
        <dbReference type="ARBA" id="ARBA00023172"/>
    </source>
</evidence>
<dbReference type="Gene3D" id="2.40.50.140">
    <property type="entry name" value="Nucleic acid-binding proteins"/>
    <property type="match status" value="1"/>
</dbReference>
<accession>A0A127VIT3</accession>
<dbReference type="Pfam" id="PF00270">
    <property type="entry name" value="DEAD"/>
    <property type="match status" value="1"/>
</dbReference>
<evidence type="ECO:0000256" key="6">
    <source>
        <dbReference type="ARBA" id="ARBA00022806"/>
    </source>
</evidence>
<dbReference type="CDD" id="cd04488">
    <property type="entry name" value="RecG_wedge_OBF"/>
    <property type="match status" value="1"/>
</dbReference>
<keyword evidence="11" id="KW-0413">Isomerase</keyword>
<feature type="domain" description="Helicase ATP-binding" evidence="16">
    <location>
        <begin position="286"/>
        <end position="448"/>
    </location>
</feature>
<dbReference type="Pfam" id="PF17191">
    <property type="entry name" value="RecG_wedge"/>
    <property type="match status" value="1"/>
</dbReference>
<dbReference type="Pfam" id="PF00271">
    <property type="entry name" value="Helicase_C"/>
    <property type="match status" value="1"/>
</dbReference>
<keyword evidence="19" id="KW-1185">Reference proteome</keyword>
<dbReference type="NCBIfam" id="NF008168">
    <property type="entry name" value="PRK10917.2-2"/>
    <property type="match status" value="1"/>
</dbReference>
<dbReference type="KEGG" id="pcm:AY601_3965"/>
<dbReference type="PATRIC" id="fig|188932.3.peg.4119"/>
<dbReference type="InterPro" id="IPR004609">
    <property type="entry name" value="ATP-dep_DNA_helicase_RecG"/>
</dbReference>
<dbReference type="CDD" id="cd17992">
    <property type="entry name" value="DEXHc_RecG"/>
    <property type="match status" value="1"/>
</dbReference>
<dbReference type="GO" id="GO:0006281">
    <property type="term" value="P:DNA repair"/>
    <property type="evidence" value="ECO:0007669"/>
    <property type="project" value="UniProtKB-UniRule"/>
</dbReference>
<evidence type="ECO:0000256" key="4">
    <source>
        <dbReference type="ARBA" id="ARBA00022763"/>
    </source>
</evidence>
<dbReference type="InterPro" id="IPR014001">
    <property type="entry name" value="Helicase_ATP-bd"/>
</dbReference>
<dbReference type="EC" id="5.6.2.4" evidence="13 15"/>
<evidence type="ECO:0000259" key="17">
    <source>
        <dbReference type="PROSITE" id="PS51194"/>
    </source>
</evidence>
<evidence type="ECO:0000256" key="15">
    <source>
        <dbReference type="RuleBase" id="RU363016"/>
    </source>
</evidence>
<comment type="catalytic activity">
    <reaction evidence="12 15">
        <text>Couples ATP hydrolysis with the unwinding of duplex DNA by translocating in the 3'-5' direction.</text>
        <dbReference type="EC" id="5.6.2.4"/>
    </reaction>
</comment>
<evidence type="ECO:0000256" key="12">
    <source>
        <dbReference type="ARBA" id="ARBA00034617"/>
    </source>
</evidence>
<dbReference type="PROSITE" id="PS51194">
    <property type="entry name" value="HELICASE_CTER"/>
    <property type="match status" value="1"/>
</dbReference>
<dbReference type="NCBIfam" id="NF008165">
    <property type="entry name" value="PRK10917.1-3"/>
    <property type="match status" value="1"/>
</dbReference>
<keyword evidence="8" id="KW-0238">DNA-binding</keyword>
<keyword evidence="5 15" id="KW-0378">Hydrolase</keyword>
<evidence type="ECO:0000256" key="3">
    <source>
        <dbReference type="ARBA" id="ARBA00022741"/>
    </source>
</evidence>
<evidence type="ECO:0000256" key="1">
    <source>
        <dbReference type="ARBA" id="ARBA00007504"/>
    </source>
</evidence>
<dbReference type="SMART" id="SM00487">
    <property type="entry name" value="DEXDc"/>
    <property type="match status" value="1"/>
</dbReference>
<organism evidence="18 19">
    <name type="scientific">Pedobacter cryoconitis</name>
    <dbReference type="NCBI Taxonomy" id="188932"/>
    <lineage>
        <taxon>Bacteria</taxon>
        <taxon>Pseudomonadati</taxon>
        <taxon>Bacteroidota</taxon>
        <taxon>Sphingobacteriia</taxon>
        <taxon>Sphingobacteriales</taxon>
        <taxon>Sphingobacteriaceae</taxon>
        <taxon>Pedobacter</taxon>
    </lineage>
</organism>
<dbReference type="EMBL" id="CP014504">
    <property type="protein sequence ID" value="AMQ00819.1"/>
    <property type="molecule type" value="Genomic_DNA"/>
</dbReference>
<proteinExistence type="inferred from homology"/>
<evidence type="ECO:0000256" key="7">
    <source>
        <dbReference type="ARBA" id="ARBA00022840"/>
    </source>
</evidence>
<sequence length="701" mass="80005">MFASDLDTTIEFLKGVGPKRAEILQKELGIYTYADLLGCYPFRYIDRTRFYKINELDADLPYVQILGRITGKETIGEKHKKRIVARLTDETGTIELVWFQSLKWVDENVMRGKVYIAFGKPTVFNSSYSISHPEMESYPRPATLTGNLTLQPVYNSTEKLKKFSLDSKGIQKMQALVIEQCLQEIRETIPAYILDKYRMVNRKEALLNIHFPKDTIALQNAQRRLKFEELFFIQLQLLSNKQFRELKFKGHLFSTVGKRVNTFYKDILPFELTGAQKRVIKEIRLDTQRGIQMNRLVQGDVGSGKTVVALMSMLLANDNGYQACMMAPTEILARQHYHSIASLLDGRLIKVDILTGNTTKKQRILLHQQLEAGEIDILVGTHALIEDKVVFKNLGLVVIDEQHRFGVEQRAKLWRKNSTPPHILVMTATPIPRTLAMTLYGDLDVSMIDELPAGRKPIETKHLVEGQRLRMFGFMKTEIAKGRQVYVVYPLIKESEKLDLLHLEAGIEQMRYQFPLPDFQISIVHGQMPNKDKQYEMQRFIDGQTQIMVATTVIEVGVNVPNASVMIIENAERFGLSQLHQLRGRVGRGAEQSFCILMSGEKLSREGRKRLETMVMTNNGFEISEIDLELRGPGDLSGTMQSGVLDLKLADLVKDQQILQEARNTVIEIFQQDPTLSLPENALLKRFVDKKSRGIALDKIS</sequence>
<dbReference type="InterPro" id="IPR047112">
    <property type="entry name" value="RecG/Mfd"/>
</dbReference>
<comment type="catalytic activity">
    <reaction evidence="14 15">
        <text>ATP + H2O = ADP + phosphate + H(+)</text>
        <dbReference type="Rhea" id="RHEA:13065"/>
        <dbReference type="ChEBI" id="CHEBI:15377"/>
        <dbReference type="ChEBI" id="CHEBI:15378"/>
        <dbReference type="ChEBI" id="CHEBI:30616"/>
        <dbReference type="ChEBI" id="CHEBI:43474"/>
        <dbReference type="ChEBI" id="CHEBI:456216"/>
        <dbReference type="EC" id="5.6.2.4"/>
    </reaction>
</comment>
<dbReference type="GO" id="GO:0016887">
    <property type="term" value="F:ATP hydrolysis activity"/>
    <property type="evidence" value="ECO:0007669"/>
    <property type="project" value="RHEA"/>
</dbReference>
<dbReference type="SUPFAM" id="SSF50249">
    <property type="entry name" value="Nucleic acid-binding proteins"/>
    <property type="match status" value="1"/>
</dbReference>
<evidence type="ECO:0000256" key="13">
    <source>
        <dbReference type="ARBA" id="ARBA00034808"/>
    </source>
</evidence>
<dbReference type="SMART" id="SM00490">
    <property type="entry name" value="HELICc"/>
    <property type="match status" value="1"/>
</dbReference>
<dbReference type="OrthoDB" id="9804325at2"/>
<dbReference type="SUPFAM" id="SSF52540">
    <property type="entry name" value="P-loop containing nucleoside triphosphate hydrolases"/>
    <property type="match status" value="2"/>
</dbReference>
<evidence type="ECO:0000256" key="5">
    <source>
        <dbReference type="ARBA" id="ARBA00022801"/>
    </source>
</evidence>
<dbReference type="GO" id="GO:0005524">
    <property type="term" value="F:ATP binding"/>
    <property type="evidence" value="ECO:0007669"/>
    <property type="project" value="UniProtKB-KW"/>
</dbReference>